<dbReference type="InterPro" id="IPR020462">
    <property type="entry name" value="IL-11B_fish"/>
</dbReference>
<keyword evidence="3" id="KW-1185">Reference proteome</keyword>
<evidence type="ECO:0000313" key="2">
    <source>
        <dbReference type="Ensembl" id="ENSGACP00000044814.1"/>
    </source>
</evidence>
<dbReference type="CTD" id="108180095"/>
<dbReference type="SUPFAM" id="SSF47266">
    <property type="entry name" value="4-helical cytokines"/>
    <property type="match status" value="1"/>
</dbReference>
<dbReference type="GeneTree" id="ENSGT00390000007165"/>
<dbReference type="PRINTS" id="PR01944">
    <property type="entry name" value="INTLKN11FISH"/>
</dbReference>
<feature type="compositionally biased region" description="Basic and acidic residues" evidence="1">
    <location>
        <begin position="1"/>
        <end position="12"/>
    </location>
</feature>
<dbReference type="InterPro" id="IPR020438">
    <property type="entry name" value="IL-11"/>
</dbReference>
<dbReference type="GO" id="GO:0005737">
    <property type="term" value="C:cytoplasm"/>
    <property type="evidence" value="ECO:0007669"/>
    <property type="project" value="TreeGrafter"/>
</dbReference>
<dbReference type="KEGG" id="gat:120827005"/>
<feature type="region of interest" description="Disordered" evidence="1">
    <location>
        <begin position="1"/>
        <end position="29"/>
    </location>
</feature>
<reference evidence="2" key="3">
    <citation type="submission" date="2025-09" db="UniProtKB">
        <authorList>
            <consortium name="Ensembl"/>
        </authorList>
    </citation>
    <scope>IDENTIFICATION</scope>
</reference>
<dbReference type="RefSeq" id="XP_040045609.1">
    <property type="nucleotide sequence ID" value="XM_040189675.1"/>
</dbReference>
<dbReference type="PRINTS" id="PR01946">
    <property type="entry name" value="IL11BFISH"/>
</dbReference>
<organism evidence="2 3">
    <name type="scientific">Gasterosteus aculeatus aculeatus</name>
    <name type="common">three-spined stickleback</name>
    <dbReference type="NCBI Taxonomy" id="481459"/>
    <lineage>
        <taxon>Eukaryota</taxon>
        <taxon>Metazoa</taxon>
        <taxon>Chordata</taxon>
        <taxon>Craniata</taxon>
        <taxon>Vertebrata</taxon>
        <taxon>Euteleostomi</taxon>
        <taxon>Actinopterygii</taxon>
        <taxon>Neopterygii</taxon>
        <taxon>Teleostei</taxon>
        <taxon>Neoteleostei</taxon>
        <taxon>Acanthomorphata</taxon>
        <taxon>Eupercaria</taxon>
        <taxon>Perciformes</taxon>
        <taxon>Cottioidei</taxon>
        <taxon>Gasterosteales</taxon>
        <taxon>Gasterosteidae</taxon>
        <taxon>Gasterosteus</taxon>
    </lineage>
</organism>
<dbReference type="GO" id="GO:0008284">
    <property type="term" value="P:positive regulation of cell population proliferation"/>
    <property type="evidence" value="ECO:0007669"/>
    <property type="project" value="TreeGrafter"/>
</dbReference>
<dbReference type="Proteomes" id="UP000007635">
    <property type="component" value="Chromosome X"/>
</dbReference>
<dbReference type="GO" id="GO:0008083">
    <property type="term" value="F:growth factor activity"/>
    <property type="evidence" value="ECO:0007669"/>
    <property type="project" value="TreeGrafter"/>
</dbReference>
<dbReference type="AlphaFoldDB" id="A0AAQ4Q0X0"/>
<accession>A0AAQ4Q0X0</accession>
<dbReference type="GO" id="GO:0005125">
    <property type="term" value="F:cytokine activity"/>
    <property type="evidence" value="ECO:0007669"/>
    <property type="project" value="TreeGrafter"/>
</dbReference>
<dbReference type="InterPro" id="IPR022356">
    <property type="entry name" value="IL-11_fish"/>
</dbReference>
<sequence>MKEKSFSAETTKHNRCRKKNDNQKTKKRDSNSLLKKSLLVFSVMHGSAPRLLHLLLLAELFVRSSPRPAHCSPLCGMFRPMVLQLNSLNNMSKKLHHLTDHELVIFEGVEHRLDDLPHIQHTAAHFSSLKVNESLSQLLRYTRSFRLHVDWLKTAKENVSLSSRSTGGAGAHLLRLSDLLTASLLQMGEEVPPSLSPPLAPISTAFDVLRFSVEMSERLMVFCNWSKRVLLRLQRLCDCPRR</sequence>
<name>A0AAQ4Q0X0_GASAC</name>
<dbReference type="GO" id="GO:0043410">
    <property type="term" value="P:positive regulation of MAPK cascade"/>
    <property type="evidence" value="ECO:0007669"/>
    <property type="project" value="TreeGrafter"/>
</dbReference>
<dbReference type="InterPro" id="IPR009079">
    <property type="entry name" value="4_helix_cytokine-like_core"/>
</dbReference>
<evidence type="ECO:0008006" key="4">
    <source>
        <dbReference type="Google" id="ProtNLM"/>
    </source>
</evidence>
<dbReference type="GeneID" id="120827005"/>
<evidence type="ECO:0000256" key="1">
    <source>
        <dbReference type="SAM" id="MobiDB-lite"/>
    </source>
</evidence>
<dbReference type="PANTHER" id="PTHR16922:SF0">
    <property type="entry name" value="INTERLEUKIN-11"/>
    <property type="match status" value="1"/>
</dbReference>
<dbReference type="Pfam" id="PF07400">
    <property type="entry name" value="IL11"/>
    <property type="match status" value="1"/>
</dbReference>
<dbReference type="Gene3D" id="1.20.1250.10">
    <property type="match status" value="1"/>
</dbReference>
<dbReference type="PANTHER" id="PTHR16922">
    <property type="entry name" value="INTERLEUKIN 11"/>
    <property type="match status" value="1"/>
</dbReference>
<reference evidence="2 3" key="1">
    <citation type="journal article" date="2021" name="G3 (Bethesda)">
        <title>Improved contiguity of the threespine stickleback genome using long-read sequencing.</title>
        <authorList>
            <person name="Nath S."/>
            <person name="Shaw D.E."/>
            <person name="White M.A."/>
        </authorList>
    </citation>
    <scope>NUCLEOTIDE SEQUENCE [LARGE SCALE GENOMIC DNA]</scope>
    <source>
        <strain evidence="2 3">Lake Benthic</strain>
    </source>
</reference>
<feature type="compositionally biased region" description="Basic and acidic residues" evidence="1">
    <location>
        <begin position="19"/>
        <end position="29"/>
    </location>
</feature>
<proteinExistence type="predicted"/>
<reference evidence="2" key="2">
    <citation type="submission" date="2025-08" db="UniProtKB">
        <authorList>
            <consortium name="Ensembl"/>
        </authorList>
    </citation>
    <scope>IDENTIFICATION</scope>
</reference>
<evidence type="ECO:0000313" key="3">
    <source>
        <dbReference type="Proteomes" id="UP000007635"/>
    </source>
</evidence>
<dbReference type="Ensembl" id="ENSGACT00000036569.1">
    <property type="protein sequence ID" value="ENSGACP00000044814.1"/>
    <property type="gene ID" value="ENSGACG00000009354.2"/>
</dbReference>
<protein>
    <recommendedName>
        <fullName evidence="4">Interleukin 11a</fullName>
    </recommendedName>
</protein>